<dbReference type="Gene3D" id="2.160.10.10">
    <property type="entry name" value="Hexapeptide repeat proteins"/>
    <property type="match status" value="1"/>
</dbReference>
<dbReference type="Proteomes" id="UP000184207">
    <property type="component" value="Unassembled WGS sequence"/>
</dbReference>
<dbReference type="Pfam" id="PF08503">
    <property type="entry name" value="DapH_N"/>
    <property type="match status" value="1"/>
</dbReference>
<dbReference type="GO" id="GO:0019877">
    <property type="term" value="P:diaminopimelate biosynthetic process"/>
    <property type="evidence" value="ECO:0007669"/>
    <property type="project" value="UniProtKB-UniRule"/>
</dbReference>
<dbReference type="InterPro" id="IPR001451">
    <property type="entry name" value="Hexapep"/>
</dbReference>
<keyword evidence="3 7" id="KW-0677">Repeat</keyword>
<keyword evidence="10" id="KW-1185">Reference proteome</keyword>
<gene>
    <name evidence="7" type="primary">dapH</name>
    <name evidence="9" type="ORF">SAMN02745226_00785</name>
</gene>
<dbReference type="NCBIfam" id="TIGR03532">
    <property type="entry name" value="DapD_Ac"/>
    <property type="match status" value="1"/>
</dbReference>
<evidence type="ECO:0000256" key="2">
    <source>
        <dbReference type="ARBA" id="ARBA00022679"/>
    </source>
</evidence>
<dbReference type="Pfam" id="PF00132">
    <property type="entry name" value="Hexapep"/>
    <property type="match status" value="1"/>
</dbReference>
<evidence type="ECO:0000256" key="6">
    <source>
        <dbReference type="ARBA" id="ARBA00023315"/>
    </source>
</evidence>
<keyword evidence="1 7" id="KW-0028">Amino-acid biosynthesis</keyword>
<dbReference type="GO" id="GO:0009089">
    <property type="term" value="P:lysine biosynthetic process via diaminopimelate"/>
    <property type="evidence" value="ECO:0007669"/>
    <property type="project" value="UniProtKB-UniRule"/>
</dbReference>
<protein>
    <recommendedName>
        <fullName evidence="7">2,3,4,5-tetrahydropyridine-2,6-dicarboxylate N-acetyltransferase</fullName>
        <ecNumber evidence="7">2.3.1.89</ecNumber>
    </recommendedName>
    <alternativeName>
        <fullName evidence="7">Tetrahydrodipicolinate N-acetyltransferase</fullName>
        <shortName evidence="7">THP acetyltransferase</shortName>
        <shortName evidence="7">Tetrahydropicolinate acetylase</shortName>
    </alternativeName>
</protein>
<reference evidence="10" key="1">
    <citation type="submission" date="2016-12" db="EMBL/GenBank/DDBJ databases">
        <authorList>
            <person name="Varghese N."/>
            <person name="Submissions S."/>
        </authorList>
    </citation>
    <scope>NUCLEOTIDE SEQUENCE [LARGE SCALE GENOMIC DNA]</scope>
    <source>
        <strain evidence="10">DSM 13020</strain>
    </source>
</reference>
<accession>A0A1M7SDH6</accession>
<keyword evidence="6 7" id="KW-0012">Acyltransferase</keyword>
<dbReference type="InterPro" id="IPR018357">
    <property type="entry name" value="Hexapep_transf_CS"/>
</dbReference>
<dbReference type="Pfam" id="PF14602">
    <property type="entry name" value="Hexapep_2"/>
    <property type="match status" value="1"/>
</dbReference>
<keyword evidence="4 7" id="KW-0220">Diaminopimelate biosynthesis</keyword>
<dbReference type="UniPathway" id="UPA00034">
    <property type="reaction ID" value="UER00022"/>
</dbReference>
<keyword evidence="5 7" id="KW-0457">Lysine biosynthesis</keyword>
<proteinExistence type="inferred from homology"/>
<feature type="domain" description="2,3,4,5-tetrahydropyridine-2,6-dicarboxylate N-acetyltransferase N-terminal" evidence="8">
    <location>
        <begin position="16"/>
        <end position="101"/>
    </location>
</feature>
<dbReference type="InterPro" id="IPR050179">
    <property type="entry name" value="Trans_hexapeptide_repeat"/>
</dbReference>
<sequence>MGDFQEIIKKSARELTSEEIIEIIAKSKKKTIVRVYISGELSSIDWGKYNTNGEFDIISGADFGILIGDFESISNVLKDEKIKSYKIEYIARNSAIPLVDISKFNARIEPGAIIREYVEIGDKAVIMMGAVINLGATIGEGTMIDMNAVIGARARIGKYCHIGAGAVVAGVVEPPSASPVVIEDHVMVGANAVILEGVRVGHHSVVAAGAVVVNDVEPYTVVAGVPARVVKKVDEKTASKTQILESLRELNK</sequence>
<comment type="function">
    <text evidence="7">Catalyzes the transfer of an acetyl group from acetyl-CoA to tetrahydrodipicolinate.</text>
</comment>
<dbReference type="GO" id="GO:0047200">
    <property type="term" value="F:tetrahydrodipicolinate N-acetyltransferase activity"/>
    <property type="evidence" value="ECO:0007669"/>
    <property type="project" value="UniProtKB-UniRule"/>
</dbReference>
<dbReference type="STRING" id="1121883.SAMN02745226_00785"/>
<dbReference type="AlphaFoldDB" id="A0A1M7SDH6"/>
<dbReference type="InterPro" id="IPR011004">
    <property type="entry name" value="Trimer_LpxA-like_sf"/>
</dbReference>
<dbReference type="EC" id="2.3.1.89" evidence="7"/>
<dbReference type="InterPro" id="IPR019873">
    <property type="entry name" value="DapH"/>
</dbReference>
<comment type="similarity">
    <text evidence="7">Belongs to the transferase hexapeptide repeat family. DapH subfamily.</text>
</comment>
<evidence type="ECO:0000256" key="7">
    <source>
        <dbReference type="HAMAP-Rule" id="MF_01691"/>
    </source>
</evidence>
<dbReference type="Gene3D" id="3.30.70.250">
    <property type="entry name" value="Malonyl-CoA ACP transacylase, ACP-binding"/>
    <property type="match status" value="1"/>
</dbReference>
<evidence type="ECO:0000256" key="4">
    <source>
        <dbReference type="ARBA" id="ARBA00022915"/>
    </source>
</evidence>
<comment type="pathway">
    <text evidence="7">Amino-acid biosynthesis; L-lysine biosynthesis via DAP pathway; LL-2,6-diaminopimelate from (S)-tetrahydrodipicolinate (acetylase route): step 1/3.</text>
</comment>
<evidence type="ECO:0000259" key="8">
    <source>
        <dbReference type="Pfam" id="PF08503"/>
    </source>
</evidence>
<comment type="catalytic activity">
    <reaction evidence="7">
        <text>(S)-2,3,4,5-tetrahydrodipicolinate + acetyl-CoA + H2O = L-2-acetamido-6-oxoheptanedioate + CoA</text>
        <dbReference type="Rhea" id="RHEA:13085"/>
        <dbReference type="ChEBI" id="CHEBI:15377"/>
        <dbReference type="ChEBI" id="CHEBI:16845"/>
        <dbReference type="ChEBI" id="CHEBI:57287"/>
        <dbReference type="ChEBI" id="CHEBI:57288"/>
        <dbReference type="ChEBI" id="CHEBI:58117"/>
        <dbReference type="EC" id="2.3.1.89"/>
    </reaction>
</comment>
<dbReference type="PANTHER" id="PTHR43300:SF10">
    <property type="entry name" value="2,3,4,5-TETRAHYDROPYRIDINE-2,6-DICARBOXYLATE N-ACETYLTRANSFERASE"/>
    <property type="match status" value="1"/>
</dbReference>
<dbReference type="EMBL" id="FRDJ01000003">
    <property type="protein sequence ID" value="SHN56546.1"/>
    <property type="molecule type" value="Genomic_DNA"/>
</dbReference>
<organism evidence="9 10">
    <name type="scientific">Fervidobacterium gondwanense DSM 13020</name>
    <dbReference type="NCBI Taxonomy" id="1121883"/>
    <lineage>
        <taxon>Bacteria</taxon>
        <taxon>Thermotogati</taxon>
        <taxon>Thermotogota</taxon>
        <taxon>Thermotogae</taxon>
        <taxon>Thermotogales</taxon>
        <taxon>Fervidobacteriaceae</taxon>
        <taxon>Fervidobacterium</taxon>
    </lineage>
</organism>
<dbReference type="InterPro" id="IPR013710">
    <property type="entry name" value="DapH_N"/>
</dbReference>
<keyword evidence="2 7" id="KW-0808">Transferase</keyword>
<name>A0A1M7SDH6_FERGO</name>
<dbReference type="SUPFAM" id="SSF51161">
    <property type="entry name" value="Trimeric LpxA-like enzymes"/>
    <property type="match status" value="1"/>
</dbReference>
<evidence type="ECO:0000256" key="3">
    <source>
        <dbReference type="ARBA" id="ARBA00022737"/>
    </source>
</evidence>
<dbReference type="PANTHER" id="PTHR43300">
    <property type="entry name" value="ACETYLTRANSFERASE"/>
    <property type="match status" value="1"/>
</dbReference>
<evidence type="ECO:0000313" key="10">
    <source>
        <dbReference type="Proteomes" id="UP000184207"/>
    </source>
</evidence>
<evidence type="ECO:0000256" key="1">
    <source>
        <dbReference type="ARBA" id="ARBA00022605"/>
    </source>
</evidence>
<dbReference type="HAMAP" id="MF_01691">
    <property type="entry name" value="DapH"/>
    <property type="match status" value="1"/>
</dbReference>
<evidence type="ECO:0000313" key="9">
    <source>
        <dbReference type="EMBL" id="SHN56546.1"/>
    </source>
</evidence>
<dbReference type="PROSITE" id="PS00101">
    <property type="entry name" value="HEXAPEP_TRANSFERASES"/>
    <property type="match status" value="1"/>
</dbReference>
<evidence type="ECO:0000256" key="5">
    <source>
        <dbReference type="ARBA" id="ARBA00023154"/>
    </source>
</evidence>